<feature type="binding site" evidence="7">
    <location>
        <position position="399"/>
    </location>
    <ligand>
        <name>substrate</name>
    </ligand>
</feature>
<feature type="modified residue" description="N6-(pyridoxal phosphate)lysine" evidence="8">
    <location>
        <position position="246"/>
    </location>
</feature>
<evidence type="ECO:0000256" key="1">
    <source>
        <dbReference type="ARBA" id="ARBA00001933"/>
    </source>
</evidence>
<dbReference type="InterPro" id="IPR015421">
    <property type="entry name" value="PyrdxlP-dep_Trfase_major"/>
</dbReference>
<evidence type="ECO:0000256" key="8">
    <source>
        <dbReference type="PIRSR" id="PIRSR000524-50"/>
    </source>
</evidence>
<evidence type="ECO:0000256" key="3">
    <source>
        <dbReference type="ARBA" id="ARBA00013049"/>
    </source>
</evidence>
<dbReference type="PANTHER" id="PTHR21152">
    <property type="entry name" value="AMINOTRANSFERASE CLASS V"/>
    <property type="match status" value="1"/>
</dbReference>
<evidence type="ECO:0000256" key="5">
    <source>
        <dbReference type="ARBA" id="ARBA00022679"/>
    </source>
</evidence>
<dbReference type="SUPFAM" id="SSF53383">
    <property type="entry name" value="PLP-dependent transferases"/>
    <property type="match status" value="1"/>
</dbReference>
<dbReference type="Gene3D" id="3.90.1150.10">
    <property type="entry name" value="Aspartate Aminotransferase, domain 1"/>
    <property type="match status" value="1"/>
</dbReference>
<dbReference type="InterPro" id="IPR024169">
    <property type="entry name" value="SP_NH2Trfase/AEP_transaminase"/>
</dbReference>
<proteinExistence type="inferred from homology"/>
<evidence type="ECO:0000259" key="9">
    <source>
        <dbReference type="Pfam" id="PF00266"/>
    </source>
</evidence>
<dbReference type="AlphaFoldDB" id="A0A7S4P2H1"/>
<name>A0A7S4P2H1_GUITH</name>
<dbReference type="GO" id="GO:0005777">
    <property type="term" value="C:peroxisome"/>
    <property type="evidence" value="ECO:0007669"/>
    <property type="project" value="TreeGrafter"/>
</dbReference>
<dbReference type="GO" id="GO:0008453">
    <property type="term" value="F:alanine-glyoxylate transaminase activity"/>
    <property type="evidence" value="ECO:0007669"/>
    <property type="project" value="UniProtKB-EC"/>
</dbReference>
<dbReference type="EC" id="2.6.1.44" evidence="3"/>
<feature type="domain" description="Aminotransferase class V" evidence="9">
    <location>
        <begin position="91"/>
        <end position="392"/>
    </location>
</feature>
<evidence type="ECO:0000256" key="4">
    <source>
        <dbReference type="ARBA" id="ARBA00022576"/>
    </source>
</evidence>
<dbReference type="InterPro" id="IPR015422">
    <property type="entry name" value="PyrdxlP-dep_Trfase_small"/>
</dbReference>
<keyword evidence="6 8" id="KW-0663">Pyridoxal phosphate</keyword>
<gene>
    <name evidence="10" type="ORF">GTHE00462_LOCUS27653</name>
</gene>
<dbReference type="OMA" id="GSDRVYH"/>
<dbReference type="EMBL" id="HBKN01035446">
    <property type="protein sequence ID" value="CAE2321618.1"/>
    <property type="molecule type" value="Transcribed_RNA"/>
</dbReference>
<organism evidence="10">
    <name type="scientific">Guillardia theta</name>
    <name type="common">Cryptophyte</name>
    <name type="synonym">Cryptomonas phi</name>
    <dbReference type="NCBI Taxonomy" id="55529"/>
    <lineage>
        <taxon>Eukaryota</taxon>
        <taxon>Cryptophyceae</taxon>
        <taxon>Pyrenomonadales</taxon>
        <taxon>Geminigeraceae</taxon>
        <taxon>Guillardia</taxon>
    </lineage>
</organism>
<evidence type="ECO:0000313" key="10">
    <source>
        <dbReference type="EMBL" id="CAE2321618.1"/>
    </source>
</evidence>
<dbReference type="GO" id="GO:0019265">
    <property type="term" value="P:glycine biosynthetic process, by transamination of glyoxylate"/>
    <property type="evidence" value="ECO:0007669"/>
    <property type="project" value="TreeGrafter"/>
</dbReference>
<sequence>MLRKCLLSAGHSLKASFPYSRILGSRGAKGLPSSRAYGSLPIGGYESESVRPKLFIPGPVEFSPEVLQAAGSGARAHTDTTLIEDFGRSIELVRKVFLSSSAQPFILSGSGVLGWDVVACNLLRRGDRVLQVNSGFFSTRFEDAYKQYGMEVTSVAPKVVGARPLHEEVEKELKGAKQSSRPYKIISITGVDTSTGVLADLKALCELTRSVSPDTLIVVDAVCSAAGEELRMDEWGIDFVLTGSQKAIGVPPGLCVMICSQQALERIPDKAAIPNYFANLRSWMPIMESYEKRKPSYFATPAVNLVGALRVGLEQLLETPGGMDGYFDAHRRTKDRVHKKLSSAGLQLLTESSQVSSNLLSCIRYPQGKAAGDILPPMKERGWIIAAGLHPACAGEYFRVGHMGYSVTKRPEWIDKLTDDLVEIACSK</sequence>
<comment type="similarity">
    <text evidence="2">Belongs to the class-V pyridoxal-phosphate-dependent aminotransferase family.</text>
</comment>
<evidence type="ECO:0000256" key="2">
    <source>
        <dbReference type="ARBA" id="ARBA00009236"/>
    </source>
</evidence>
<evidence type="ECO:0000256" key="6">
    <source>
        <dbReference type="ARBA" id="ARBA00022898"/>
    </source>
</evidence>
<dbReference type="Pfam" id="PF00266">
    <property type="entry name" value="Aminotran_5"/>
    <property type="match status" value="1"/>
</dbReference>
<dbReference type="GO" id="GO:0004760">
    <property type="term" value="F:L-serine-pyruvate transaminase activity"/>
    <property type="evidence" value="ECO:0007669"/>
    <property type="project" value="TreeGrafter"/>
</dbReference>
<accession>A0A7S4P2H1</accession>
<comment type="cofactor">
    <cofactor evidence="1 8">
        <name>pyridoxal 5'-phosphate</name>
        <dbReference type="ChEBI" id="CHEBI:597326"/>
    </cofactor>
</comment>
<dbReference type="InterPro" id="IPR015424">
    <property type="entry name" value="PyrdxlP-dep_Trfase"/>
</dbReference>
<dbReference type="FunFam" id="3.40.640.10:FF:000027">
    <property type="entry name" value="Serine--pyruvate aminotransferase, mitochondrial"/>
    <property type="match status" value="1"/>
</dbReference>
<keyword evidence="5" id="KW-0808">Transferase</keyword>
<dbReference type="Gene3D" id="3.40.640.10">
    <property type="entry name" value="Type I PLP-dependent aspartate aminotransferase-like (Major domain)"/>
    <property type="match status" value="1"/>
</dbReference>
<dbReference type="InterPro" id="IPR000192">
    <property type="entry name" value="Aminotrans_V_dom"/>
</dbReference>
<reference evidence="10" key="1">
    <citation type="submission" date="2021-01" db="EMBL/GenBank/DDBJ databases">
        <authorList>
            <person name="Corre E."/>
            <person name="Pelletier E."/>
            <person name="Niang G."/>
            <person name="Scheremetjew M."/>
            <person name="Finn R."/>
            <person name="Kale V."/>
            <person name="Holt S."/>
            <person name="Cochrane G."/>
            <person name="Meng A."/>
            <person name="Brown T."/>
            <person name="Cohen L."/>
        </authorList>
    </citation>
    <scope>NUCLEOTIDE SEQUENCE</scope>
    <source>
        <strain evidence="10">CCMP 2712</strain>
    </source>
</reference>
<dbReference type="PANTHER" id="PTHR21152:SF24">
    <property type="entry name" value="ALANINE--GLYOXYLATE AMINOTRANSFERASE 1"/>
    <property type="match status" value="1"/>
</dbReference>
<evidence type="ECO:0000256" key="7">
    <source>
        <dbReference type="PIRSR" id="PIRSR000524-1"/>
    </source>
</evidence>
<dbReference type="PIRSF" id="PIRSF000524">
    <property type="entry name" value="SPT"/>
    <property type="match status" value="1"/>
</dbReference>
<protein>
    <recommendedName>
        <fullName evidence="3">alanine--glyoxylate transaminase</fullName>
        <ecNumber evidence="3">2.6.1.44</ecNumber>
    </recommendedName>
</protein>
<keyword evidence="4" id="KW-0032">Aminotransferase</keyword>